<protein>
    <submittedName>
        <fullName evidence="7">3-oxo-5-alpha-steroid 4-dehydrogenase</fullName>
    </submittedName>
</protein>
<dbReference type="AlphaFoldDB" id="A0A8H6D6S0"/>
<evidence type="ECO:0000256" key="2">
    <source>
        <dbReference type="ARBA" id="ARBA00007742"/>
    </source>
</evidence>
<keyword evidence="8" id="KW-1185">Reference proteome</keyword>
<sequence>MAIIEEWLPPTRENYDLILKVWQISYPIIGSMQWLTSWYGMGKTSVTSRLNLPGRIGWLTMEAPGFLTLLYLMKVLPEQHGIDDLPWQNKVLAGLFICNATCIGSWLAAYGPTTEAAWSSQSSILQFSSGILVFYLGLSGNFFHDEELRDIRRREAQRQERAKLEQNGHHASNKGKGVEKHYQIPQAGLFRYVLYPHYLCEWVEWAGFWMAAGWGCAPARAFLVNEMFAMFPRAVRGRRWYLERFGEDKVGRRWAVIPGVW</sequence>
<dbReference type="GO" id="GO:0016020">
    <property type="term" value="C:membrane"/>
    <property type="evidence" value="ECO:0007669"/>
    <property type="project" value="UniProtKB-SubCell"/>
</dbReference>
<keyword evidence="4" id="KW-1133">Transmembrane helix</keyword>
<comment type="subcellular location">
    <subcellularLocation>
        <location evidence="1">Membrane</location>
        <topology evidence="1">Multi-pass membrane protein</topology>
    </subcellularLocation>
</comment>
<name>A0A8H6D6S0_9HYPO</name>
<evidence type="ECO:0000256" key="3">
    <source>
        <dbReference type="ARBA" id="ARBA00022692"/>
    </source>
</evidence>
<gene>
    <name evidence="7" type="ORF">FMUND_11618</name>
</gene>
<evidence type="ECO:0000313" key="8">
    <source>
        <dbReference type="Proteomes" id="UP000544331"/>
    </source>
</evidence>
<dbReference type="OrthoDB" id="5788137at2759"/>
<evidence type="ECO:0000256" key="5">
    <source>
        <dbReference type="ARBA" id="ARBA00023136"/>
    </source>
</evidence>
<dbReference type="InterPro" id="IPR039357">
    <property type="entry name" value="SRD5A/TECR"/>
</dbReference>
<reference evidence="7 8" key="1">
    <citation type="submission" date="2020-05" db="EMBL/GenBank/DDBJ databases">
        <title>Identification and distribution of gene clusters putatively required for synthesis of sphingolipid metabolism inhibitors in phylogenetically diverse species of the filamentous fungus Fusarium.</title>
        <authorList>
            <person name="Kim H.-S."/>
            <person name="Busman M."/>
            <person name="Brown D.W."/>
            <person name="Divon H."/>
            <person name="Uhlig S."/>
            <person name="Proctor R.H."/>
        </authorList>
    </citation>
    <scope>NUCLEOTIDE SEQUENCE [LARGE SCALE GENOMIC DNA]</scope>
    <source>
        <strain evidence="7 8">NRRL 66235</strain>
    </source>
</reference>
<dbReference type="Pfam" id="PF02544">
    <property type="entry name" value="Steroid_dh"/>
    <property type="match status" value="1"/>
</dbReference>
<accession>A0A8H6D6S0</accession>
<comment type="similarity">
    <text evidence="2">Belongs to the steroid 5-alpha reductase family.</text>
</comment>
<dbReference type="PANTHER" id="PTHR10556">
    <property type="entry name" value="3-OXO-5-ALPHA-STEROID 4-DEHYDROGENASE"/>
    <property type="match status" value="1"/>
</dbReference>
<dbReference type="GO" id="GO:0008202">
    <property type="term" value="P:steroid metabolic process"/>
    <property type="evidence" value="ECO:0007669"/>
    <property type="project" value="InterPro"/>
</dbReference>
<keyword evidence="5" id="KW-0472">Membrane</keyword>
<dbReference type="InterPro" id="IPR016636">
    <property type="entry name" value="3-oxo-5-alpha-steroid_4-DH"/>
</dbReference>
<dbReference type="PROSITE" id="PS50244">
    <property type="entry name" value="S5A_REDUCTASE"/>
    <property type="match status" value="1"/>
</dbReference>
<evidence type="ECO:0000256" key="1">
    <source>
        <dbReference type="ARBA" id="ARBA00004141"/>
    </source>
</evidence>
<evidence type="ECO:0000259" key="6">
    <source>
        <dbReference type="Pfam" id="PF02544"/>
    </source>
</evidence>
<feature type="domain" description="3-oxo-5-alpha-steroid 4-dehydrogenase C-terminal" evidence="6">
    <location>
        <begin position="95"/>
        <end position="261"/>
    </location>
</feature>
<dbReference type="PANTHER" id="PTHR10556:SF43">
    <property type="entry name" value="STEROID 5-ALPHA-REDUCTASE DET2"/>
    <property type="match status" value="1"/>
</dbReference>
<keyword evidence="3" id="KW-0812">Transmembrane</keyword>
<dbReference type="InterPro" id="IPR001104">
    <property type="entry name" value="3-oxo-5_a-steroid_4-DH_C"/>
</dbReference>
<organism evidence="7 8">
    <name type="scientific">Fusarium mundagurra</name>
    <dbReference type="NCBI Taxonomy" id="1567541"/>
    <lineage>
        <taxon>Eukaryota</taxon>
        <taxon>Fungi</taxon>
        <taxon>Dikarya</taxon>
        <taxon>Ascomycota</taxon>
        <taxon>Pezizomycotina</taxon>
        <taxon>Sordariomycetes</taxon>
        <taxon>Hypocreomycetidae</taxon>
        <taxon>Hypocreales</taxon>
        <taxon>Nectriaceae</taxon>
        <taxon>Fusarium</taxon>
        <taxon>Fusarium fujikuroi species complex</taxon>
    </lineage>
</organism>
<dbReference type="EMBL" id="JAAOAN010000453">
    <property type="protein sequence ID" value="KAF5706451.1"/>
    <property type="molecule type" value="Genomic_DNA"/>
</dbReference>
<proteinExistence type="inferred from homology"/>
<evidence type="ECO:0000313" key="7">
    <source>
        <dbReference type="EMBL" id="KAF5706451.1"/>
    </source>
</evidence>
<evidence type="ECO:0000256" key="4">
    <source>
        <dbReference type="ARBA" id="ARBA00022989"/>
    </source>
</evidence>
<dbReference type="PIRSF" id="PIRSF015596">
    <property type="entry name" value="5_alpha-SR2"/>
    <property type="match status" value="1"/>
</dbReference>
<dbReference type="Proteomes" id="UP000544331">
    <property type="component" value="Unassembled WGS sequence"/>
</dbReference>
<comment type="caution">
    <text evidence="7">The sequence shown here is derived from an EMBL/GenBank/DDBJ whole genome shotgun (WGS) entry which is preliminary data.</text>
</comment>
<dbReference type="GO" id="GO:0003865">
    <property type="term" value="F:3-oxo-5-alpha-steroid 4-dehydrogenase activity"/>
    <property type="evidence" value="ECO:0007669"/>
    <property type="project" value="InterPro"/>
</dbReference>